<proteinExistence type="predicted"/>
<name>A0AAN0JVS1_AMPQE</name>
<evidence type="ECO:0000313" key="2">
    <source>
        <dbReference type="Proteomes" id="UP000007879"/>
    </source>
</evidence>
<protein>
    <submittedName>
        <fullName evidence="1">Uncharacterized protein</fullName>
    </submittedName>
</protein>
<dbReference type="EnsemblMetazoa" id="XM_020005716.1">
    <property type="protein sequence ID" value="XP_019861275.1"/>
    <property type="gene ID" value="LOC109589659"/>
</dbReference>
<sequence length="101" mass="11272">MEMHPACRILAHYTSDQYLVSAALPQMAMPLYKEKLVKESNVLVLDSEGLLVQVKEAVCIDYRKLLTFAVILSKLSATAEIGNAIIKDYYREAYGSSIDNS</sequence>
<organism evidence="1 2">
    <name type="scientific">Amphimedon queenslandica</name>
    <name type="common">Sponge</name>
    <dbReference type="NCBI Taxonomy" id="400682"/>
    <lineage>
        <taxon>Eukaryota</taxon>
        <taxon>Metazoa</taxon>
        <taxon>Porifera</taxon>
        <taxon>Demospongiae</taxon>
        <taxon>Heteroscleromorpha</taxon>
        <taxon>Haplosclerida</taxon>
        <taxon>Niphatidae</taxon>
        <taxon>Amphimedon</taxon>
    </lineage>
</organism>
<dbReference type="AlphaFoldDB" id="A0AAN0JVS1"/>
<dbReference type="GeneID" id="109589659"/>
<accession>A0AAN0JVS1</accession>
<evidence type="ECO:0000313" key="1">
    <source>
        <dbReference type="EnsemblMetazoa" id="XP_019861275.1"/>
    </source>
</evidence>
<dbReference type="RefSeq" id="XP_019861275.1">
    <property type="nucleotide sequence ID" value="XM_020005716.1"/>
</dbReference>
<reference evidence="2" key="1">
    <citation type="journal article" date="2010" name="Nature">
        <title>The Amphimedon queenslandica genome and the evolution of animal complexity.</title>
        <authorList>
            <person name="Srivastava M."/>
            <person name="Simakov O."/>
            <person name="Chapman J."/>
            <person name="Fahey B."/>
            <person name="Gauthier M.E."/>
            <person name="Mitros T."/>
            <person name="Richards G.S."/>
            <person name="Conaco C."/>
            <person name="Dacre M."/>
            <person name="Hellsten U."/>
            <person name="Larroux C."/>
            <person name="Putnam N.H."/>
            <person name="Stanke M."/>
            <person name="Adamska M."/>
            <person name="Darling A."/>
            <person name="Degnan S.M."/>
            <person name="Oakley T.H."/>
            <person name="Plachetzki D.C."/>
            <person name="Zhai Y."/>
            <person name="Adamski M."/>
            <person name="Calcino A."/>
            <person name="Cummins S.F."/>
            <person name="Goodstein D.M."/>
            <person name="Harris C."/>
            <person name="Jackson D.J."/>
            <person name="Leys S.P."/>
            <person name="Shu S."/>
            <person name="Woodcroft B.J."/>
            <person name="Vervoort M."/>
            <person name="Kosik K.S."/>
            <person name="Manning G."/>
            <person name="Degnan B.M."/>
            <person name="Rokhsar D.S."/>
        </authorList>
    </citation>
    <scope>NUCLEOTIDE SEQUENCE [LARGE SCALE GENOMIC DNA]</scope>
</reference>
<reference evidence="1" key="2">
    <citation type="submission" date="2024-06" db="UniProtKB">
        <authorList>
            <consortium name="EnsemblMetazoa"/>
        </authorList>
    </citation>
    <scope>IDENTIFICATION</scope>
</reference>
<dbReference type="KEGG" id="aqu:109589659"/>
<dbReference type="Proteomes" id="UP000007879">
    <property type="component" value="Unassembled WGS sequence"/>
</dbReference>
<keyword evidence="2" id="KW-1185">Reference proteome</keyword>